<dbReference type="EMBL" id="BMKQ01000001">
    <property type="protein sequence ID" value="GGF37616.1"/>
    <property type="molecule type" value="Genomic_DNA"/>
</dbReference>
<sequence length="345" mass="36462">MLVPRVLPAAAADVSAPALADRVRSSADVGWSGQVSTVGTLAVPDVDSFGGVADLLGESSDLRVWWRDAEHWRVDKTSSSGESDLARRGDRAATWSFESRRATTTRYSSVRLPDTSDVLPATLARRMLSGAKDADLSRLPAKRVEGHSSAGLRLVPSDARTTISRVDLWADEKTGVATRVEVYAGGRLPVLTTTAAHLDLARPSAEDAGFSFADAVDVRQSYALDDAAGANAFAPFVPPDRVAGLRRTGDLDGAVGVYGRGTTALLAIPLRRDIAREAFAQLEESPAAKRDDDGISLAVGPVSVRLEGAGRGVFLLTGTVTPDTLDRAGEDLGSVRFRPGRGESR</sequence>
<protein>
    <recommendedName>
        <fullName evidence="3">Sigma E regulatory protein, MucB/RseB</fullName>
    </recommendedName>
</protein>
<gene>
    <name evidence="1" type="ORF">GCM10011519_08970</name>
</gene>
<reference evidence="1" key="1">
    <citation type="journal article" date="2014" name="Int. J. Syst. Evol. Microbiol.">
        <title>Complete genome sequence of Corynebacterium casei LMG S-19264T (=DSM 44701T), isolated from a smear-ripened cheese.</title>
        <authorList>
            <consortium name="US DOE Joint Genome Institute (JGI-PGF)"/>
            <person name="Walter F."/>
            <person name="Albersmeier A."/>
            <person name="Kalinowski J."/>
            <person name="Ruckert C."/>
        </authorList>
    </citation>
    <scope>NUCLEOTIDE SEQUENCE</scope>
    <source>
        <strain evidence="1">CGMCC 1.16067</strain>
    </source>
</reference>
<evidence type="ECO:0008006" key="3">
    <source>
        <dbReference type="Google" id="ProtNLM"/>
    </source>
</evidence>
<comment type="caution">
    <text evidence="1">The sequence shown here is derived from an EMBL/GenBank/DDBJ whole genome shotgun (WGS) entry which is preliminary data.</text>
</comment>
<evidence type="ECO:0000313" key="1">
    <source>
        <dbReference type="EMBL" id="GGF37616.1"/>
    </source>
</evidence>
<dbReference type="AlphaFoldDB" id="A0A917EZQ4"/>
<proteinExistence type="predicted"/>
<dbReference type="Gene3D" id="2.50.20.10">
    <property type="entry name" value="Lipoprotein localisation LolA/LolB/LppX"/>
    <property type="match status" value="1"/>
</dbReference>
<keyword evidence="2" id="KW-1185">Reference proteome</keyword>
<accession>A0A917EZQ4</accession>
<organism evidence="1 2">
    <name type="scientific">Marmoricola endophyticus</name>
    <dbReference type="NCBI Taxonomy" id="2040280"/>
    <lineage>
        <taxon>Bacteria</taxon>
        <taxon>Bacillati</taxon>
        <taxon>Actinomycetota</taxon>
        <taxon>Actinomycetes</taxon>
        <taxon>Propionibacteriales</taxon>
        <taxon>Nocardioidaceae</taxon>
        <taxon>Marmoricola</taxon>
    </lineage>
</organism>
<reference evidence="1" key="2">
    <citation type="submission" date="2020-09" db="EMBL/GenBank/DDBJ databases">
        <authorList>
            <person name="Sun Q."/>
            <person name="Zhou Y."/>
        </authorList>
    </citation>
    <scope>NUCLEOTIDE SEQUENCE</scope>
    <source>
        <strain evidence="1">CGMCC 1.16067</strain>
    </source>
</reference>
<name>A0A917EZQ4_9ACTN</name>
<dbReference type="Proteomes" id="UP000649179">
    <property type="component" value="Unassembled WGS sequence"/>
</dbReference>
<evidence type="ECO:0000313" key="2">
    <source>
        <dbReference type="Proteomes" id="UP000649179"/>
    </source>
</evidence>